<feature type="compositionally biased region" description="Polar residues" evidence="1">
    <location>
        <begin position="857"/>
        <end position="907"/>
    </location>
</feature>
<feature type="compositionally biased region" description="Acidic residues" evidence="1">
    <location>
        <begin position="323"/>
        <end position="333"/>
    </location>
</feature>
<proteinExistence type="predicted"/>
<feature type="compositionally biased region" description="Polar residues" evidence="1">
    <location>
        <begin position="1"/>
        <end position="11"/>
    </location>
</feature>
<dbReference type="CDD" id="cd00180">
    <property type="entry name" value="PKc"/>
    <property type="match status" value="1"/>
</dbReference>
<dbReference type="InterPro" id="IPR011009">
    <property type="entry name" value="Kinase-like_dom_sf"/>
</dbReference>
<feature type="region of interest" description="Disordered" evidence="1">
    <location>
        <begin position="856"/>
        <end position="959"/>
    </location>
</feature>
<dbReference type="SMART" id="SM00220">
    <property type="entry name" value="S_TKc"/>
    <property type="match status" value="1"/>
</dbReference>
<name>A0ABR3WZQ5_9PEZI</name>
<dbReference type="SUPFAM" id="SSF56112">
    <property type="entry name" value="Protein kinase-like (PK-like)"/>
    <property type="match status" value="1"/>
</dbReference>
<dbReference type="InterPro" id="IPR000719">
    <property type="entry name" value="Prot_kinase_dom"/>
</dbReference>
<gene>
    <name evidence="3" type="ORF">Daus18300_005783</name>
</gene>
<protein>
    <recommendedName>
        <fullName evidence="2">Protein kinase domain-containing protein</fullName>
    </recommendedName>
</protein>
<feature type="region of interest" description="Disordered" evidence="1">
    <location>
        <begin position="1"/>
        <end position="25"/>
    </location>
</feature>
<dbReference type="PROSITE" id="PS50011">
    <property type="entry name" value="PROTEIN_KINASE_DOM"/>
    <property type="match status" value="1"/>
</dbReference>
<evidence type="ECO:0000313" key="4">
    <source>
        <dbReference type="Proteomes" id="UP001583177"/>
    </source>
</evidence>
<feature type="compositionally biased region" description="Polar residues" evidence="1">
    <location>
        <begin position="336"/>
        <end position="348"/>
    </location>
</feature>
<reference evidence="3 4" key="1">
    <citation type="journal article" date="2024" name="IMA Fungus">
        <title>IMA Genome - F19 : A genome assembly and annotation guide to empower mycologists, including annotated draft genome sequences of Ceratocystis pirilliformis, Diaporthe australafricana, Fusarium ophioides, Paecilomyces lecythidis, and Sporothrix stenoceras.</title>
        <authorList>
            <person name="Aylward J."/>
            <person name="Wilson A.M."/>
            <person name="Visagie C.M."/>
            <person name="Spraker J."/>
            <person name="Barnes I."/>
            <person name="Buitendag C."/>
            <person name="Ceriani C."/>
            <person name="Del Mar Angel L."/>
            <person name="du Plessis D."/>
            <person name="Fuchs T."/>
            <person name="Gasser K."/>
            <person name="Kramer D."/>
            <person name="Li W."/>
            <person name="Munsamy K."/>
            <person name="Piso A."/>
            <person name="Price J.L."/>
            <person name="Sonnekus B."/>
            <person name="Thomas C."/>
            <person name="van der Nest A."/>
            <person name="van Dijk A."/>
            <person name="van Heerden A."/>
            <person name="van Vuuren N."/>
            <person name="Yilmaz N."/>
            <person name="Duong T.A."/>
            <person name="van der Merwe N.A."/>
            <person name="Wingfield M.J."/>
            <person name="Wingfield B.D."/>
        </authorList>
    </citation>
    <scope>NUCLEOTIDE SEQUENCE [LARGE SCALE GENOMIC DNA]</scope>
    <source>
        <strain evidence="3 4">CMW 18300</strain>
    </source>
</reference>
<evidence type="ECO:0000256" key="1">
    <source>
        <dbReference type="SAM" id="MobiDB-lite"/>
    </source>
</evidence>
<sequence length="959" mass="105931">MAQNTSDQSGAVPSDKIMFETMDEDEALKEDERFEQLDPKPLDELFDAVVDRVRDVILLAANSLKYKHQTSTEGKTKVKQYLQMNTLLLSLQHWGNDIQVENKSPLSITEEKSDRFNSLALIVRTKLLDIILACSLIEKATEKTRQGSIDHLDQLSRQLLTFVTPLRTFLLLEETLDLDNPRIVRTAASRLDPHRLGGFKGNGMKDNTSLPEQISRCLIQSHFDPGAQRRFAPNGKIKGLIVSHDVRATLAKGLPSVHKEVGQDLFDYIVFEARNLFAICLEQNLEKHSLLKAMVLFKENSMSDDDLPLKRTELPPPVTEDGHGDDEFDDNDWGESSQKSLGTEDTTVSSTLTKNFDSRLHEIDPDEEIWGFQRRRAFIETEQWVFLAPVFSTKDDNRDLEKASVLPFTTRGVENRGGGFGLVSEIEIQEGHIEDPGNLFGSKMPSSYALKQIRPNSSDPQKVVTNWTKELANLRSVTRLKLPNILRFVTAFRRESGKTLDHYLICEWADGGDLRSFWNSEKSPKATPGLVEEVVTQLFGLAEALCTLHYWSEGGIVHGDLKPENILRFKTEGSRPGLLGTLKIGDWGLSKEKDCKTADQNNASIYRGSIKYEPPEMSEGVLVMGRNTLLKTRSRLYDMWSFGCIMLEFIVWLAEGAVGLASFETLIGVSGNNQFWEKQIGNHLGVNAQLQVRASIRRKMDELDQQAACKGTALGDLLHFVRNRALVVHLPTYLAALEPGDLKGLKPDELARLNSVGAALPWSTSRSQDEPVDGGFGLNRAQTMDWINSINSYDSENPHAEAAEIVEKLTIEVTGPDSSPASTSSLEVVEPNEPPRAKATELLKTMRQIMMLAAEQAGSNPTGSSTISSPKQPLWTTSAGENTATTASAPPSLVFSDNSAATTSVETAPSVPKVYLDSGDVAASQNDPSKLPGEASKSGSLGVPGPQNVGDDPERPSLH</sequence>
<dbReference type="EMBL" id="JAWRVE010000043">
    <property type="protein sequence ID" value="KAL1868947.1"/>
    <property type="molecule type" value="Genomic_DNA"/>
</dbReference>
<organism evidence="3 4">
    <name type="scientific">Diaporthe australafricana</name>
    <dbReference type="NCBI Taxonomy" id="127596"/>
    <lineage>
        <taxon>Eukaryota</taxon>
        <taxon>Fungi</taxon>
        <taxon>Dikarya</taxon>
        <taxon>Ascomycota</taxon>
        <taxon>Pezizomycotina</taxon>
        <taxon>Sordariomycetes</taxon>
        <taxon>Sordariomycetidae</taxon>
        <taxon>Diaporthales</taxon>
        <taxon>Diaporthaceae</taxon>
        <taxon>Diaporthe</taxon>
    </lineage>
</organism>
<dbReference type="Pfam" id="PF00069">
    <property type="entry name" value="Pkinase"/>
    <property type="match status" value="1"/>
</dbReference>
<comment type="caution">
    <text evidence="3">The sequence shown here is derived from an EMBL/GenBank/DDBJ whole genome shotgun (WGS) entry which is preliminary data.</text>
</comment>
<dbReference type="PANTHER" id="PTHR24359">
    <property type="entry name" value="SERINE/THREONINE-PROTEIN KINASE SBK1"/>
    <property type="match status" value="1"/>
</dbReference>
<feature type="region of interest" description="Disordered" evidence="1">
    <location>
        <begin position="306"/>
        <end position="348"/>
    </location>
</feature>
<dbReference type="PANTHER" id="PTHR24359:SF1">
    <property type="entry name" value="INHIBITOR OF NUCLEAR FACTOR KAPPA-B KINASE EPSILON SUBUNIT HOMOLOG 1-RELATED"/>
    <property type="match status" value="1"/>
</dbReference>
<accession>A0ABR3WZQ5</accession>
<feature type="domain" description="Protein kinase" evidence="2">
    <location>
        <begin position="409"/>
        <end position="851"/>
    </location>
</feature>
<dbReference type="Gene3D" id="1.10.510.10">
    <property type="entry name" value="Transferase(Phosphotransferase) domain 1"/>
    <property type="match status" value="1"/>
</dbReference>
<dbReference type="Proteomes" id="UP001583177">
    <property type="component" value="Unassembled WGS sequence"/>
</dbReference>
<keyword evidence="4" id="KW-1185">Reference proteome</keyword>
<evidence type="ECO:0000259" key="2">
    <source>
        <dbReference type="PROSITE" id="PS50011"/>
    </source>
</evidence>
<evidence type="ECO:0000313" key="3">
    <source>
        <dbReference type="EMBL" id="KAL1868947.1"/>
    </source>
</evidence>